<dbReference type="PANTHER" id="PTHR11071:SF561">
    <property type="entry name" value="PEPTIDYL-PROLYL CIS-TRANS ISOMERASE D-RELATED"/>
    <property type="match status" value="1"/>
</dbReference>
<dbReference type="EMBL" id="HBGS01054619">
    <property type="protein sequence ID" value="CAD9474643.1"/>
    <property type="molecule type" value="Transcribed_RNA"/>
</dbReference>
<evidence type="ECO:0000313" key="7">
    <source>
        <dbReference type="EMBL" id="CAD9474643.1"/>
    </source>
</evidence>
<evidence type="ECO:0000259" key="5">
    <source>
        <dbReference type="PROSITE" id="PS50072"/>
    </source>
</evidence>
<protein>
    <recommendedName>
        <fullName evidence="4">Peptidyl-prolyl cis-trans isomerase</fullName>
        <shortName evidence="4">PPIase</shortName>
        <ecNumber evidence="4">5.2.1.8</ecNumber>
    </recommendedName>
</protein>
<evidence type="ECO:0000256" key="3">
    <source>
        <dbReference type="ARBA" id="ARBA00023235"/>
    </source>
</evidence>
<dbReference type="InterPro" id="IPR001478">
    <property type="entry name" value="PDZ"/>
</dbReference>
<gene>
    <name evidence="7" type="ORF">DSPE1174_LOCUS28235</name>
    <name evidence="8" type="ORF">DSPE1174_LOCUS28236</name>
</gene>
<organism evidence="8">
    <name type="scientific">Octactis speculum</name>
    <dbReference type="NCBI Taxonomy" id="3111310"/>
    <lineage>
        <taxon>Eukaryota</taxon>
        <taxon>Sar</taxon>
        <taxon>Stramenopiles</taxon>
        <taxon>Ochrophyta</taxon>
        <taxon>Dictyochophyceae</taxon>
        <taxon>Dictyochales</taxon>
        <taxon>Dictyochaceae</taxon>
        <taxon>Octactis</taxon>
    </lineage>
</organism>
<evidence type="ECO:0000256" key="2">
    <source>
        <dbReference type="ARBA" id="ARBA00023110"/>
    </source>
</evidence>
<dbReference type="InterPro" id="IPR020892">
    <property type="entry name" value="Cyclophilin-type_PPIase_CS"/>
</dbReference>
<name>A0A6U3Y7I0_9STRA</name>
<accession>A0A6U3Y7I0</accession>
<dbReference type="GO" id="GO:0016018">
    <property type="term" value="F:cyclosporin A binding"/>
    <property type="evidence" value="ECO:0007669"/>
    <property type="project" value="TreeGrafter"/>
</dbReference>
<dbReference type="InterPro" id="IPR036034">
    <property type="entry name" value="PDZ_sf"/>
</dbReference>
<dbReference type="PRINTS" id="PR00153">
    <property type="entry name" value="CSAPPISMRASE"/>
</dbReference>
<evidence type="ECO:0000259" key="6">
    <source>
        <dbReference type="PROSITE" id="PS50106"/>
    </source>
</evidence>
<sequence>MRMNTENSLSSALDAEELEVTLQKPMGIIFEENDPRMGGIYINGFSEGGAGESLGSLQVGDQLLAIDGADAIGLSFDDAMDLLVAANGVDGVKLRLARGVDPAVLVNPRTFFDIEIDGEPAGRLTLLLRADVVPDTAENFRMLCTGELGGGLGYKGSRFHRIIPDFMCQGGDFQRGDGTGGASIYGGKFRDENFELPHEGPGTLSMANAGRNTNGSQFFICTSKTDFLDGKHVVFGKVLDGMEVLAKMNSLGSPSGSPGAKIVIADCGQLK</sequence>
<dbReference type="PROSITE" id="PS00170">
    <property type="entry name" value="CSA_PPIASE_1"/>
    <property type="match status" value="1"/>
</dbReference>
<dbReference type="Pfam" id="PF00595">
    <property type="entry name" value="PDZ"/>
    <property type="match status" value="1"/>
</dbReference>
<evidence type="ECO:0000256" key="1">
    <source>
        <dbReference type="ARBA" id="ARBA00000971"/>
    </source>
</evidence>
<dbReference type="EC" id="5.2.1.8" evidence="4"/>
<keyword evidence="3 4" id="KW-0413">Isomerase</keyword>
<dbReference type="FunFam" id="2.40.100.10:FF:000013">
    <property type="entry name" value="Peptidyl-prolyl cis-trans isomerase"/>
    <property type="match status" value="1"/>
</dbReference>
<dbReference type="SUPFAM" id="SSF50891">
    <property type="entry name" value="Cyclophilin-like"/>
    <property type="match status" value="1"/>
</dbReference>
<feature type="domain" description="PPIase cyclophilin-type" evidence="5">
    <location>
        <begin position="111"/>
        <end position="269"/>
    </location>
</feature>
<dbReference type="PANTHER" id="PTHR11071">
    <property type="entry name" value="PEPTIDYL-PROLYL CIS-TRANS ISOMERASE"/>
    <property type="match status" value="1"/>
</dbReference>
<evidence type="ECO:0000313" key="8">
    <source>
        <dbReference type="EMBL" id="CAD9474644.1"/>
    </source>
</evidence>
<dbReference type="Gene3D" id="2.40.100.10">
    <property type="entry name" value="Cyclophilin-like"/>
    <property type="match status" value="1"/>
</dbReference>
<dbReference type="AlphaFoldDB" id="A0A6U3Y7I0"/>
<dbReference type="SUPFAM" id="SSF50156">
    <property type="entry name" value="PDZ domain-like"/>
    <property type="match status" value="1"/>
</dbReference>
<dbReference type="PROSITE" id="PS50106">
    <property type="entry name" value="PDZ"/>
    <property type="match status" value="1"/>
</dbReference>
<dbReference type="CDD" id="cd01926">
    <property type="entry name" value="cyclophilin_ABH_like"/>
    <property type="match status" value="1"/>
</dbReference>
<dbReference type="GO" id="GO:0005737">
    <property type="term" value="C:cytoplasm"/>
    <property type="evidence" value="ECO:0007669"/>
    <property type="project" value="TreeGrafter"/>
</dbReference>
<evidence type="ECO:0000256" key="4">
    <source>
        <dbReference type="RuleBase" id="RU363019"/>
    </source>
</evidence>
<proteinExistence type="inferred from homology"/>
<dbReference type="SMART" id="SM00228">
    <property type="entry name" value="PDZ"/>
    <property type="match status" value="1"/>
</dbReference>
<dbReference type="PROSITE" id="PS50072">
    <property type="entry name" value="CSA_PPIASE_2"/>
    <property type="match status" value="1"/>
</dbReference>
<feature type="domain" description="PDZ" evidence="6">
    <location>
        <begin position="15"/>
        <end position="83"/>
    </location>
</feature>
<comment type="catalytic activity">
    <reaction evidence="1 4">
        <text>[protein]-peptidylproline (omega=180) = [protein]-peptidylproline (omega=0)</text>
        <dbReference type="Rhea" id="RHEA:16237"/>
        <dbReference type="Rhea" id="RHEA-COMP:10747"/>
        <dbReference type="Rhea" id="RHEA-COMP:10748"/>
        <dbReference type="ChEBI" id="CHEBI:83833"/>
        <dbReference type="ChEBI" id="CHEBI:83834"/>
        <dbReference type="EC" id="5.2.1.8"/>
    </reaction>
</comment>
<reference evidence="8" key="1">
    <citation type="submission" date="2021-01" db="EMBL/GenBank/DDBJ databases">
        <authorList>
            <person name="Corre E."/>
            <person name="Pelletier E."/>
            <person name="Niang G."/>
            <person name="Scheremetjew M."/>
            <person name="Finn R."/>
            <person name="Kale V."/>
            <person name="Holt S."/>
            <person name="Cochrane G."/>
            <person name="Meng A."/>
            <person name="Brown T."/>
            <person name="Cohen L."/>
        </authorList>
    </citation>
    <scope>NUCLEOTIDE SEQUENCE</scope>
    <source>
        <strain evidence="8">CCMP1381</strain>
    </source>
</reference>
<dbReference type="Pfam" id="PF00160">
    <property type="entry name" value="Pro_isomerase"/>
    <property type="match status" value="1"/>
</dbReference>
<comment type="function">
    <text evidence="4">PPIases accelerate the folding of proteins. It catalyzes the cis-trans isomerization of proline imidic peptide bonds in oligopeptides.</text>
</comment>
<dbReference type="Gene3D" id="2.30.42.10">
    <property type="match status" value="1"/>
</dbReference>
<dbReference type="InterPro" id="IPR002130">
    <property type="entry name" value="Cyclophilin-type_PPIase_dom"/>
</dbReference>
<dbReference type="CDD" id="cd00136">
    <property type="entry name" value="PDZ_canonical"/>
    <property type="match status" value="1"/>
</dbReference>
<dbReference type="GO" id="GO:0003755">
    <property type="term" value="F:peptidyl-prolyl cis-trans isomerase activity"/>
    <property type="evidence" value="ECO:0007669"/>
    <property type="project" value="UniProtKB-UniRule"/>
</dbReference>
<dbReference type="InterPro" id="IPR029000">
    <property type="entry name" value="Cyclophilin-like_dom_sf"/>
</dbReference>
<comment type="similarity">
    <text evidence="4">Belongs to the cyclophilin-type PPIase family.</text>
</comment>
<dbReference type="GO" id="GO:0006457">
    <property type="term" value="P:protein folding"/>
    <property type="evidence" value="ECO:0007669"/>
    <property type="project" value="InterPro"/>
</dbReference>
<dbReference type="EMBL" id="HBGS01054620">
    <property type="protein sequence ID" value="CAD9474644.1"/>
    <property type="molecule type" value="Transcribed_RNA"/>
</dbReference>
<keyword evidence="2 4" id="KW-0697">Rotamase</keyword>